<accession>A0A7G8TCM5</accession>
<dbReference type="OrthoDB" id="9790372at2"/>
<dbReference type="AlphaFoldDB" id="A0A6N8I5J9"/>
<dbReference type="RefSeq" id="WP_066644075.1">
    <property type="nucleotide sequence ID" value="NZ_CP060286.1"/>
</dbReference>
<name>A0A6N8I5J9_9FIRM</name>
<gene>
    <name evidence="1" type="ORF">CAFE_36270</name>
    <name evidence="2" type="ORF">HCR03_03500</name>
</gene>
<dbReference type="Pfam" id="PF02620">
    <property type="entry name" value="YceD"/>
    <property type="match status" value="1"/>
</dbReference>
<dbReference type="KEGG" id="cfem:HCR03_03500"/>
<dbReference type="EMBL" id="VWXL01000106">
    <property type="protein sequence ID" value="MVB12880.1"/>
    <property type="molecule type" value="Genomic_DNA"/>
</dbReference>
<keyword evidence="3" id="KW-1185">Reference proteome</keyword>
<dbReference type="EMBL" id="CP060286">
    <property type="protein sequence ID" value="QNK41366.1"/>
    <property type="molecule type" value="Genomic_DNA"/>
</dbReference>
<evidence type="ECO:0000313" key="4">
    <source>
        <dbReference type="Proteomes" id="UP000515909"/>
    </source>
</evidence>
<proteinExistence type="predicted"/>
<dbReference type="Proteomes" id="UP000515909">
    <property type="component" value="Chromosome"/>
</dbReference>
<reference evidence="1 3" key="1">
    <citation type="submission" date="2019-09" db="EMBL/GenBank/DDBJ databases">
        <title>Genome sequence of Clostridium sp. EA1.</title>
        <authorList>
            <person name="Poehlein A."/>
            <person name="Bengelsdorf F.R."/>
            <person name="Daniel R."/>
        </authorList>
    </citation>
    <scope>NUCLEOTIDE SEQUENCE [LARGE SCALE GENOMIC DNA]</scope>
    <source>
        <strain evidence="1 3">EA1</strain>
    </source>
</reference>
<protein>
    <submittedName>
        <fullName evidence="2">DUF177 domain-containing protein</fullName>
    </submittedName>
    <submittedName>
        <fullName evidence="1">Large ribosomal RNA subunit accumulation protein YceD</fullName>
    </submittedName>
</protein>
<dbReference type="Proteomes" id="UP000469440">
    <property type="component" value="Unassembled WGS sequence"/>
</dbReference>
<dbReference type="PANTHER" id="PTHR34374:SF1">
    <property type="entry name" value="LARGE RIBOSOMAL RNA SUBUNIT ACCUMULATION PROTEIN YCED HOMOLOG 1, CHLOROPLASTIC"/>
    <property type="match status" value="1"/>
</dbReference>
<dbReference type="PANTHER" id="PTHR34374">
    <property type="entry name" value="LARGE RIBOSOMAL RNA SUBUNIT ACCUMULATION PROTEIN YCED HOMOLOG 1, CHLOROPLASTIC"/>
    <property type="match status" value="1"/>
</dbReference>
<evidence type="ECO:0000313" key="3">
    <source>
        <dbReference type="Proteomes" id="UP000469440"/>
    </source>
</evidence>
<organism evidence="1 3">
    <name type="scientific">Caproicibacter fermentans</name>
    <dbReference type="NCBI Taxonomy" id="2576756"/>
    <lineage>
        <taxon>Bacteria</taxon>
        <taxon>Bacillati</taxon>
        <taxon>Bacillota</taxon>
        <taxon>Clostridia</taxon>
        <taxon>Eubacteriales</taxon>
        <taxon>Acutalibacteraceae</taxon>
        <taxon>Caproicibacter</taxon>
    </lineage>
</organism>
<evidence type="ECO:0000313" key="1">
    <source>
        <dbReference type="EMBL" id="MVB12880.1"/>
    </source>
</evidence>
<accession>A0A6N8I5J9</accession>
<reference evidence="2 4" key="2">
    <citation type="submission" date="2020-08" db="EMBL/GenBank/DDBJ databases">
        <title>The isolate Caproiciproducens sp. 7D4C2 produces n-caproate at mildly acidic conditions from hexoses: genome and rBOX comparison with related strains and chain-elongating bacteria.</title>
        <authorList>
            <person name="Esquivel-Elizondo S."/>
            <person name="Bagci C."/>
            <person name="Temovska M."/>
            <person name="Jeon B.S."/>
            <person name="Bessarab I."/>
            <person name="Williams R.B.H."/>
            <person name="Huson D.H."/>
            <person name="Angenent L.T."/>
        </authorList>
    </citation>
    <scope>NUCLEOTIDE SEQUENCE [LARGE SCALE GENOMIC DNA]</scope>
    <source>
        <strain evidence="2 4">7D4C2</strain>
    </source>
</reference>
<sequence>MLLDLKKIFSQESESCSFDYSMDLSSTGLNGVFPFVSPVAVKGIVESRDGSARLKANVSFDFSIPCDRCAERIDRHYDFAFSHVLVRSLENNEDDDRFIEVRDEKLDLDKLMREDILLELPTKFLCIDDCRGLCPICGKNLNEGPCDCGGHPTDPRLEVLEKLLH</sequence>
<evidence type="ECO:0000313" key="2">
    <source>
        <dbReference type="EMBL" id="QNK41366.1"/>
    </source>
</evidence>
<dbReference type="InterPro" id="IPR003772">
    <property type="entry name" value="YceD"/>
</dbReference>